<accession>M0LX04</accession>
<feature type="compositionally biased region" description="Polar residues" evidence="1">
    <location>
        <begin position="293"/>
        <end position="303"/>
    </location>
</feature>
<reference evidence="2 3" key="1">
    <citation type="journal article" date="2014" name="PLoS Genet.">
        <title>Phylogenetically driven sequencing of extremely halophilic archaea reveals strategies for static and dynamic osmo-response.</title>
        <authorList>
            <person name="Becker E.A."/>
            <person name="Seitzer P.M."/>
            <person name="Tritt A."/>
            <person name="Larsen D."/>
            <person name="Krusor M."/>
            <person name="Yao A.I."/>
            <person name="Wu D."/>
            <person name="Madern D."/>
            <person name="Eisen J.A."/>
            <person name="Darling A.E."/>
            <person name="Facciotti M.T."/>
        </authorList>
    </citation>
    <scope>NUCLEOTIDE SEQUENCE [LARGE SCALE GENOMIC DNA]</scope>
    <source>
        <strain evidence="2 3">100A6</strain>
    </source>
</reference>
<evidence type="ECO:0000313" key="2">
    <source>
        <dbReference type="EMBL" id="EMA36889.1"/>
    </source>
</evidence>
<comment type="caution">
    <text evidence="2">The sequence shown here is derived from an EMBL/GenBank/DDBJ whole genome shotgun (WGS) entry which is preliminary data.</text>
</comment>
<keyword evidence="3" id="KW-1185">Reference proteome</keyword>
<dbReference type="PATRIC" id="fig|1132509.6.peg.3146"/>
<evidence type="ECO:0000313" key="3">
    <source>
        <dbReference type="Proteomes" id="UP000011566"/>
    </source>
</evidence>
<gene>
    <name evidence="2" type="ORF">C447_13527</name>
</gene>
<dbReference type="AlphaFoldDB" id="M0LX04"/>
<name>M0LX04_9EURY</name>
<evidence type="ECO:0008006" key="4">
    <source>
        <dbReference type="Google" id="ProtNLM"/>
    </source>
</evidence>
<evidence type="ECO:0000256" key="1">
    <source>
        <dbReference type="SAM" id="MobiDB-lite"/>
    </source>
</evidence>
<organism evidence="2 3">
    <name type="scientific">Halococcus hamelinensis 100A6</name>
    <dbReference type="NCBI Taxonomy" id="1132509"/>
    <lineage>
        <taxon>Archaea</taxon>
        <taxon>Methanobacteriati</taxon>
        <taxon>Methanobacteriota</taxon>
        <taxon>Stenosarchaea group</taxon>
        <taxon>Halobacteria</taxon>
        <taxon>Halobacteriales</taxon>
        <taxon>Halococcaceae</taxon>
        <taxon>Halococcus</taxon>
    </lineage>
</organism>
<dbReference type="EMBL" id="AOMB01000037">
    <property type="protein sequence ID" value="EMA36889.1"/>
    <property type="molecule type" value="Genomic_DNA"/>
</dbReference>
<dbReference type="eggNOG" id="arCOG06229">
    <property type="taxonomic scope" value="Archaea"/>
</dbReference>
<sequence>MGEYTVELHAPIKLYLRVESAITLSATAESMTIEFDGPTEVVVGARSYHDQPAATVTTTTDPEDLMRVISAFGSALKTTSSERSYPTLRGHPPMVEVGDELDLAGLEPPKTGVAIEVPPDCRSVFLVASLAYYLGARVVPGDEPLLRTEKGFEYSLDGPTGFEQTVERTLKQVFFLDCLTRTEGLYPIEVHERRMLEAKIGLDFPTLYDTSLADQLEAYLAVPFETLEDHLPEWKLTTHVSPTASSVEMLPFAVNDLATIRCEDPEPAPNPAMAGAVESGDVAISETARSEGFTRSATSNKGVQSEDPFVEPEPDESLEQMWVGEGTPVNASKGSVEAYKHRLARTPTDGEIGITVVCNDASMDEERDFINETYGERDELPFDITVERDLTVEQLKAVLSTQSDFLHYIGHVDPEGFECVDGKLDATTLESVGVDAFLLNACQSYRQGMALIEHGAIGGIVTLTDVLNCEAVTMGRTLARLLNSGFPLRPALGIAREESIIGG</sequence>
<dbReference type="Proteomes" id="UP000011566">
    <property type="component" value="Unassembled WGS sequence"/>
</dbReference>
<protein>
    <recommendedName>
        <fullName evidence="4">CHAT domain-containing protein</fullName>
    </recommendedName>
</protein>
<feature type="region of interest" description="Disordered" evidence="1">
    <location>
        <begin position="289"/>
        <end position="316"/>
    </location>
</feature>
<proteinExistence type="predicted"/>